<gene>
    <name evidence="1" type="ORF">R1sor_007483</name>
</gene>
<sequence>MPGALGARCIFTEEEVARALAQLHSGKAEDLEGFTIELLRWSGLLLLSMVTRLLNHACSHGFPEAWNCRRVVPLHKTGPKDEPALPFLAFLIDDLYWLCKNAGIGVEWGGNALPLLLFADDVAMLANSADQLRELIGKLESFCHVSGTKVNLKKTRWLRIGGRSEERFIFQGQLIDECKTYKYLGIDFSANLSWADCWKARVACGFRALFSLGAKCRRADLIDWTLRIRLFDTLVKTAVMYGIPVWGPTISKTGWKNIESIQKVFLQSELGVRPQVPYVLLLSESGRLPLEAEALFTMIRYAQHLRLQDETRFSSLAWSESRARGWQADVRRWADRWGIPEDLWNLTGTSLRSAFSALVVEHLWSDSSCRQKYYLRDVTRLDPYKEQTYLRAGLPVRVRKLIAKYRVSSHTLRVEEGRWQNLARDRRILSSTQFR</sequence>
<proteinExistence type="predicted"/>
<evidence type="ECO:0000313" key="2">
    <source>
        <dbReference type="Proteomes" id="UP001633002"/>
    </source>
</evidence>
<accession>A0ABD3HTH7</accession>
<evidence type="ECO:0000313" key="1">
    <source>
        <dbReference type="EMBL" id="KAL3693832.1"/>
    </source>
</evidence>
<keyword evidence="2" id="KW-1185">Reference proteome</keyword>
<reference evidence="1 2" key="1">
    <citation type="submission" date="2024-09" db="EMBL/GenBank/DDBJ databases">
        <title>Chromosome-scale assembly of Riccia sorocarpa.</title>
        <authorList>
            <person name="Paukszto L."/>
        </authorList>
    </citation>
    <scope>NUCLEOTIDE SEQUENCE [LARGE SCALE GENOMIC DNA]</scope>
    <source>
        <strain evidence="1">LP-2024</strain>
        <tissue evidence="1">Aerial parts of the thallus</tissue>
    </source>
</reference>
<evidence type="ECO:0008006" key="3">
    <source>
        <dbReference type="Google" id="ProtNLM"/>
    </source>
</evidence>
<dbReference type="EMBL" id="JBJQOH010000003">
    <property type="protein sequence ID" value="KAL3693832.1"/>
    <property type="molecule type" value="Genomic_DNA"/>
</dbReference>
<organism evidence="1 2">
    <name type="scientific">Riccia sorocarpa</name>
    <dbReference type="NCBI Taxonomy" id="122646"/>
    <lineage>
        <taxon>Eukaryota</taxon>
        <taxon>Viridiplantae</taxon>
        <taxon>Streptophyta</taxon>
        <taxon>Embryophyta</taxon>
        <taxon>Marchantiophyta</taxon>
        <taxon>Marchantiopsida</taxon>
        <taxon>Marchantiidae</taxon>
        <taxon>Marchantiales</taxon>
        <taxon>Ricciaceae</taxon>
        <taxon>Riccia</taxon>
    </lineage>
</organism>
<dbReference type="Proteomes" id="UP001633002">
    <property type="component" value="Unassembled WGS sequence"/>
</dbReference>
<dbReference type="AlphaFoldDB" id="A0ABD3HTH7"/>
<comment type="caution">
    <text evidence="1">The sequence shown here is derived from an EMBL/GenBank/DDBJ whole genome shotgun (WGS) entry which is preliminary data.</text>
</comment>
<dbReference type="PANTHER" id="PTHR47027:SF20">
    <property type="entry name" value="REVERSE TRANSCRIPTASE-LIKE PROTEIN WITH RNA-DIRECTED DNA POLYMERASE DOMAIN"/>
    <property type="match status" value="1"/>
</dbReference>
<dbReference type="PANTHER" id="PTHR47027">
    <property type="entry name" value="REVERSE TRANSCRIPTASE DOMAIN-CONTAINING PROTEIN"/>
    <property type="match status" value="1"/>
</dbReference>
<name>A0ABD3HTH7_9MARC</name>
<protein>
    <recommendedName>
        <fullName evidence="3">Reverse transcriptase domain-containing protein</fullName>
    </recommendedName>
</protein>